<comment type="similarity">
    <text evidence="2">Belongs to the TAF6 family.</text>
</comment>
<evidence type="ECO:0000256" key="4">
    <source>
        <dbReference type="ARBA" id="ARBA00023163"/>
    </source>
</evidence>
<proteinExistence type="inferred from homology"/>
<dbReference type="CDD" id="cd22931">
    <property type="entry name" value="HFD_TAF6"/>
    <property type="match status" value="1"/>
</dbReference>
<dbReference type="PANTHER" id="PTHR10221:SF9">
    <property type="entry name" value="TRANSCRIPTION INITIATION FACTOR TFIID SUBUNIT 6"/>
    <property type="match status" value="1"/>
</dbReference>
<dbReference type="EMBL" id="NBIV01000035">
    <property type="protein sequence ID" value="PXF46655.1"/>
    <property type="molecule type" value="Genomic_DNA"/>
</dbReference>
<dbReference type="GO" id="GO:0046982">
    <property type="term" value="F:protein heterodimerization activity"/>
    <property type="evidence" value="ECO:0007669"/>
    <property type="project" value="InterPro"/>
</dbReference>
<dbReference type="GO" id="GO:0046695">
    <property type="term" value="C:SLIK (SAGA-like) complex"/>
    <property type="evidence" value="ECO:0007669"/>
    <property type="project" value="InterPro"/>
</dbReference>
<dbReference type="Gene3D" id="1.25.40.770">
    <property type="entry name" value="TAF6, C-terminal HEAT repeat domain"/>
    <property type="match status" value="1"/>
</dbReference>
<keyword evidence="3" id="KW-0805">Transcription regulation</keyword>
<comment type="caution">
    <text evidence="7">The sequence shown here is derived from an EMBL/GenBank/DDBJ whole genome shotgun (WGS) entry which is preliminary data.</text>
</comment>
<dbReference type="InterPro" id="IPR016024">
    <property type="entry name" value="ARM-type_fold"/>
</dbReference>
<dbReference type="SMART" id="SM00803">
    <property type="entry name" value="TAF"/>
    <property type="match status" value="1"/>
</dbReference>
<dbReference type="InterPro" id="IPR004823">
    <property type="entry name" value="TAF_TATA-bd_Histone-like_dom"/>
</dbReference>
<dbReference type="SUPFAM" id="SSF48371">
    <property type="entry name" value="ARM repeat"/>
    <property type="match status" value="1"/>
</dbReference>
<dbReference type="GO" id="GO:0000124">
    <property type="term" value="C:SAGA complex"/>
    <property type="evidence" value="ECO:0007669"/>
    <property type="project" value="InterPro"/>
</dbReference>
<dbReference type="Pfam" id="PF02969">
    <property type="entry name" value="TAF"/>
    <property type="match status" value="1"/>
</dbReference>
<dbReference type="CDD" id="cd08050">
    <property type="entry name" value="TAF6C"/>
    <property type="match status" value="1"/>
</dbReference>
<dbReference type="GO" id="GO:0003713">
    <property type="term" value="F:transcription coactivator activity"/>
    <property type="evidence" value="ECO:0007669"/>
    <property type="project" value="TreeGrafter"/>
</dbReference>
<gene>
    <name evidence="7" type="ORF">BWQ96_03644</name>
</gene>
<protein>
    <submittedName>
        <fullName evidence="7">Transcription initiation factor TFIID subunit 6</fullName>
    </submittedName>
</protein>
<keyword evidence="7" id="KW-0648">Protein biosynthesis</keyword>
<keyword evidence="4" id="KW-0804">Transcription</keyword>
<accession>A0A2V3IX60</accession>
<evidence type="ECO:0000313" key="8">
    <source>
        <dbReference type="Proteomes" id="UP000247409"/>
    </source>
</evidence>
<dbReference type="AlphaFoldDB" id="A0A2V3IX60"/>
<evidence type="ECO:0000313" key="7">
    <source>
        <dbReference type="EMBL" id="PXF46655.1"/>
    </source>
</evidence>
<evidence type="ECO:0000256" key="3">
    <source>
        <dbReference type="ARBA" id="ARBA00023015"/>
    </source>
</evidence>
<comment type="subcellular location">
    <subcellularLocation>
        <location evidence="1">Nucleus</location>
    </subcellularLocation>
</comment>
<dbReference type="STRING" id="448386.A0A2V3IX60"/>
<organism evidence="7 8">
    <name type="scientific">Gracilariopsis chorda</name>
    <dbReference type="NCBI Taxonomy" id="448386"/>
    <lineage>
        <taxon>Eukaryota</taxon>
        <taxon>Rhodophyta</taxon>
        <taxon>Florideophyceae</taxon>
        <taxon>Rhodymeniophycidae</taxon>
        <taxon>Gracilariales</taxon>
        <taxon>Gracilariaceae</taxon>
        <taxon>Gracilariopsis</taxon>
    </lineage>
</organism>
<dbReference type="InterPro" id="IPR011442">
    <property type="entry name" value="TAF6_C"/>
</dbReference>
<dbReference type="Proteomes" id="UP000247409">
    <property type="component" value="Unassembled WGS sequence"/>
</dbReference>
<dbReference type="SUPFAM" id="SSF47113">
    <property type="entry name" value="Histone-fold"/>
    <property type="match status" value="1"/>
</dbReference>
<dbReference type="OrthoDB" id="361039at2759"/>
<dbReference type="InterPro" id="IPR037796">
    <property type="entry name" value="TAF6"/>
</dbReference>
<dbReference type="InterPro" id="IPR009072">
    <property type="entry name" value="Histone-fold"/>
</dbReference>
<evidence type="ECO:0000256" key="2">
    <source>
        <dbReference type="ARBA" id="ARBA00007688"/>
    </source>
</evidence>
<feature type="domain" description="TATA box binding protein associated factor (TAF) histone-like fold" evidence="6">
    <location>
        <begin position="9"/>
        <end position="72"/>
    </location>
</feature>
<evidence type="ECO:0000256" key="5">
    <source>
        <dbReference type="ARBA" id="ARBA00023242"/>
    </source>
</evidence>
<keyword evidence="8" id="KW-1185">Reference proteome</keyword>
<dbReference type="InterPro" id="IPR046344">
    <property type="entry name" value="TAF6_C_sf"/>
</dbReference>
<reference evidence="7 8" key="1">
    <citation type="journal article" date="2018" name="Mol. Biol. Evol.">
        <title>Analysis of the draft genome of the red seaweed Gracilariopsis chorda provides insights into genome size evolution in Rhodophyta.</title>
        <authorList>
            <person name="Lee J."/>
            <person name="Yang E.C."/>
            <person name="Graf L."/>
            <person name="Yang J.H."/>
            <person name="Qiu H."/>
            <person name="Zel Zion U."/>
            <person name="Chan C.X."/>
            <person name="Stephens T.G."/>
            <person name="Weber A.P.M."/>
            <person name="Boo G.H."/>
            <person name="Boo S.M."/>
            <person name="Kim K.M."/>
            <person name="Shin Y."/>
            <person name="Jung M."/>
            <person name="Lee S.J."/>
            <person name="Yim H.S."/>
            <person name="Lee J.H."/>
            <person name="Bhattacharya D."/>
            <person name="Yoon H.S."/>
        </authorList>
    </citation>
    <scope>NUCLEOTIDE SEQUENCE [LARGE SCALE GENOMIC DNA]</scope>
    <source>
        <strain evidence="7 8">SKKU-2015</strain>
        <tissue evidence="7">Whole body</tissue>
    </source>
</reference>
<keyword evidence="5" id="KW-0539">Nucleus</keyword>
<dbReference type="GO" id="GO:0003743">
    <property type="term" value="F:translation initiation factor activity"/>
    <property type="evidence" value="ECO:0007669"/>
    <property type="project" value="UniProtKB-KW"/>
</dbReference>
<keyword evidence="7" id="KW-0396">Initiation factor</keyword>
<name>A0A2V3IX60_9FLOR</name>
<dbReference type="PANTHER" id="PTHR10221">
    <property type="entry name" value="TRANSCRIPTION INITIATION FACTOR TFIID SUBUNIT 6"/>
    <property type="match status" value="1"/>
</dbReference>
<dbReference type="Pfam" id="PF07571">
    <property type="entry name" value="TAF6_C"/>
    <property type="match status" value="1"/>
</dbReference>
<evidence type="ECO:0000259" key="6">
    <source>
        <dbReference type="SMART" id="SM00803"/>
    </source>
</evidence>
<evidence type="ECO:0000256" key="1">
    <source>
        <dbReference type="ARBA" id="ARBA00004123"/>
    </source>
</evidence>
<dbReference type="GO" id="GO:0005669">
    <property type="term" value="C:transcription factor TFIID complex"/>
    <property type="evidence" value="ECO:0007669"/>
    <property type="project" value="InterPro"/>
</dbReference>
<sequence>MSPKRRKPVRLPEECIHTIAQTVGVTLTPEVAKLLAPDAEYRLRELIRNAKSYMRHSKRTRLTVQDISLAHKLHLGSTLLGHGQEGPSGFAQVTNGVFVEADSIQALHEIFVKPLPRSNPSTSLKASWIRSNHTPGDKSPQSQIQHDESFTKSMRAILLNHDEPLLGATLRALPQLNKSQMNELVSLLTHITNDNATPGGNSSFLYNALRMTCKLFISDPATAEMYNDDLIPIILTCLLGKHLGDGDQLALRQRAAWSLQEWRHMTADKAALARVVKTIVCCLTDREAPIDTVFGAVHGLGAMGREIFQMHFTPHLPALSESLRLRLEENKEGPVGKEVAEQVANLIQAVSDTAAKFDTELVSEMRDIV</sequence>
<dbReference type="GO" id="GO:0016251">
    <property type="term" value="F:RNA polymerase II general transcription initiation factor activity"/>
    <property type="evidence" value="ECO:0007669"/>
    <property type="project" value="InterPro"/>
</dbReference>
<dbReference type="Gene3D" id="1.10.20.10">
    <property type="entry name" value="Histone, subunit A"/>
    <property type="match status" value="1"/>
</dbReference>
<dbReference type="GO" id="GO:0051123">
    <property type="term" value="P:RNA polymerase II preinitiation complex assembly"/>
    <property type="evidence" value="ECO:0007669"/>
    <property type="project" value="TreeGrafter"/>
</dbReference>